<dbReference type="InterPro" id="IPR027267">
    <property type="entry name" value="AH/BAR_dom_sf"/>
</dbReference>
<dbReference type="Gene3D" id="1.20.1270.60">
    <property type="entry name" value="Arfaptin homology (AH) domain/BAR domain"/>
    <property type="match status" value="1"/>
</dbReference>
<feature type="region of interest" description="Disordered" evidence="7">
    <location>
        <begin position="609"/>
        <end position="668"/>
    </location>
</feature>
<feature type="compositionally biased region" description="Polar residues" evidence="7">
    <location>
        <begin position="576"/>
        <end position="590"/>
    </location>
</feature>
<dbReference type="FunCoup" id="A0A0H2S3S3">
    <property type="interactions" value="58"/>
</dbReference>
<dbReference type="EMBL" id="KQ085892">
    <property type="protein sequence ID" value="KLO18712.1"/>
    <property type="molecule type" value="Genomic_DNA"/>
</dbReference>
<dbReference type="InterPro" id="IPR001452">
    <property type="entry name" value="SH3_domain"/>
</dbReference>
<keyword evidence="3" id="KW-0963">Cytoplasm</keyword>
<dbReference type="SUPFAM" id="SSF50044">
    <property type="entry name" value="SH3-domain"/>
    <property type="match status" value="1"/>
</dbReference>
<dbReference type="Gene3D" id="2.30.30.40">
    <property type="entry name" value="SH3 Domains"/>
    <property type="match status" value="1"/>
</dbReference>
<accession>A0A0H2S3S3</accession>
<dbReference type="SMART" id="SM00326">
    <property type="entry name" value="SH3"/>
    <property type="match status" value="1"/>
</dbReference>
<dbReference type="PROSITE" id="PS50002">
    <property type="entry name" value="SH3"/>
    <property type="match status" value="1"/>
</dbReference>
<keyword evidence="6" id="KW-0175">Coiled coil</keyword>
<feature type="compositionally biased region" description="Pro residues" evidence="7">
    <location>
        <begin position="629"/>
        <end position="638"/>
    </location>
</feature>
<dbReference type="SUPFAM" id="SSF103657">
    <property type="entry name" value="BAR/IMD domain-like"/>
    <property type="match status" value="1"/>
</dbReference>
<feature type="coiled-coil region" evidence="6">
    <location>
        <begin position="157"/>
        <end position="190"/>
    </location>
</feature>
<feature type="compositionally biased region" description="Basic and acidic residues" evidence="7">
    <location>
        <begin position="250"/>
        <end position="263"/>
    </location>
</feature>
<keyword evidence="11" id="KW-1185">Reference proteome</keyword>
<feature type="compositionally biased region" description="Basic and acidic residues" evidence="7">
    <location>
        <begin position="233"/>
        <end position="242"/>
    </location>
</feature>
<evidence type="ECO:0000313" key="10">
    <source>
        <dbReference type="EMBL" id="KLO18712.1"/>
    </source>
</evidence>
<dbReference type="AlphaFoldDB" id="A0A0H2S3S3"/>
<organism evidence="10 11">
    <name type="scientific">Schizopora paradoxa</name>
    <dbReference type="NCBI Taxonomy" id="27342"/>
    <lineage>
        <taxon>Eukaryota</taxon>
        <taxon>Fungi</taxon>
        <taxon>Dikarya</taxon>
        <taxon>Basidiomycota</taxon>
        <taxon>Agaricomycotina</taxon>
        <taxon>Agaricomycetes</taxon>
        <taxon>Hymenochaetales</taxon>
        <taxon>Schizoporaceae</taxon>
        <taxon>Schizopora</taxon>
    </lineage>
</organism>
<feature type="compositionally biased region" description="Polar residues" evidence="7">
    <location>
        <begin position="400"/>
        <end position="409"/>
    </location>
</feature>
<feature type="compositionally biased region" description="Polar residues" evidence="7">
    <location>
        <begin position="654"/>
        <end position="666"/>
    </location>
</feature>
<dbReference type="OrthoDB" id="10263741at2759"/>
<keyword evidence="2 5" id="KW-0728">SH3 domain</keyword>
<keyword evidence="4" id="KW-0206">Cytoskeleton</keyword>
<dbReference type="GO" id="GO:0008289">
    <property type="term" value="F:lipid binding"/>
    <property type="evidence" value="ECO:0007669"/>
    <property type="project" value="TreeGrafter"/>
</dbReference>
<feature type="region of interest" description="Disordered" evidence="7">
    <location>
        <begin position="561"/>
        <end position="592"/>
    </location>
</feature>
<dbReference type="GO" id="GO:1990528">
    <property type="term" value="C:Rvs161p-Rvs167p complex"/>
    <property type="evidence" value="ECO:0007669"/>
    <property type="project" value="TreeGrafter"/>
</dbReference>
<evidence type="ECO:0000256" key="7">
    <source>
        <dbReference type="SAM" id="MobiDB-lite"/>
    </source>
</evidence>
<dbReference type="GO" id="GO:0043332">
    <property type="term" value="C:mating projection tip"/>
    <property type="evidence" value="ECO:0007669"/>
    <property type="project" value="TreeGrafter"/>
</dbReference>
<comment type="subcellular location">
    <subcellularLocation>
        <location evidence="1">Cytoplasm</location>
        <location evidence="1">Cytoskeleton</location>
    </subcellularLocation>
</comment>
<feature type="domain" description="SH3" evidence="8">
    <location>
        <begin position="424"/>
        <end position="482"/>
    </location>
</feature>
<evidence type="ECO:0000256" key="1">
    <source>
        <dbReference type="ARBA" id="ARBA00004245"/>
    </source>
</evidence>
<feature type="compositionally biased region" description="Basic and acidic residues" evidence="7">
    <location>
        <begin position="516"/>
        <end position="526"/>
    </location>
</feature>
<feature type="compositionally biased region" description="Basic and acidic residues" evidence="7">
    <location>
        <begin position="412"/>
        <end position="421"/>
    </location>
</feature>
<dbReference type="InterPro" id="IPR046982">
    <property type="entry name" value="BIN3/RVS161-like"/>
</dbReference>
<name>A0A0H2S3S3_9AGAM</name>
<dbReference type="PANTHER" id="PTHR47174:SF3">
    <property type="entry name" value="BRIDGING INTEGRATOR 3"/>
    <property type="match status" value="1"/>
</dbReference>
<dbReference type="PRINTS" id="PR00452">
    <property type="entry name" value="SH3DOMAIN"/>
</dbReference>
<dbReference type="GO" id="GO:0015629">
    <property type="term" value="C:actin cytoskeleton"/>
    <property type="evidence" value="ECO:0007669"/>
    <property type="project" value="TreeGrafter"/>
</dbReference>
<dbReference type="SMART" id="SM00721">
    <property type="entry name" value="BAR"/>
    <property type="match status" value="1"/>
</dbReference>
<dbReference type="GO" id="GO:0051666">
    <property type="term" value="P:actin cortical patch localization"/>
    <property type="evidence" value="ECO:0007669"/>
    <property type="project" value="InterPro"/>
</dbReference>
<feature type="compositionally biased region" description="Low complexity" evidence="7">
    <location>
        <begin position="266"/>
        <end position="276"/>
    </location>
</feature>
<dbReference type="InParanoid" id="A0A0H2S3S3"/>
<dbReference type="Pfam" id="PF03114">
    <property type="entry name" value="BAR"/>
    <property type="match status" value="1"/>
</dbReference>
<dbReference type="STRING" id="27342.A0A0H2S3S3"/>
<sequence length="739" mass="81345">MASKQLGKLRQWAGEVMATKEKTMLPEDFIELEKEVEMTRRGLESLQLSSSDYHAYVSRKIPSEGTRGGEDKLMHTEALGVVMVNYGQELGDDSDFGKSLISYGRARSRVGAIQETYAVHLMEAFINHLNRSLVELEEYSGLRKKLDSRRLALDAAISKAEKTYKKEKDKKEAQDELEKAQLRYEKVCEDVQFRMDTIKANEALHLEELSGLLDAETKFVEEYLSILNGIRAEWPDGRDPRKTPRASTFNRRESTSTTTERDGIPSSSRFSSYKSSKTNGSRRSLPSDWHSSESDAEKAEKPPTRPTSRLSKKSGKAEPPSRPQSRASRKRHDSVATTASITADDIEQPKPVKPRRKSMVSSLGDAMSNVMSRGKGRDKENFSALQDDDDDGNEIERPRSSMSTRSARSGKSHGDSDEAKSKPAKGRKMRALYDFTGSTDELSFKAGDEIYVLQEVLDDWWMGEAHGKRGLFPSNYAVLITAVDEGVRKPQSTRPSRTPSTSNVLAFGIASISRGSKVDNTDESRRTLVNGTDTEFSSDGESESDAGGVHAHSRVFADEHRVDNHDDNGLGHVVTATDNSAMPPASNRQTSDADYHVRLTSALLAQAMASNRQTSSDESSTNLSSPTKRMPPPPPPRRTPTSGALAPPPLPARNMSSRSQSTTSLQPPLAPLMAEGLNRKANSDTSSPFDSENQSLNSFDAVALSTSSAKCKACGCQEFHDDPFRGSSLCTNCGHPHIH</sequence>
<dbReference type="PROSITE" id="PS51021">
    <property type="entry name" value="BAR"/>
    <property type="match status" value="1"/>
</dbReference>
<feature type="region of interest" description="Disordered" evidence="7">
    <location>
        <begin position="233"/>
        <end position="426"/>
    </location>
</feature>
<evidence type="ECO:0000256" key="4">
    <source>
        <dbReference type="ARBA" id="ARBA00023212"/>
    </source>
</evidence>
<evidence type="ECO:0000259" key="9">
    <source>
        <dbReference type="PROSITE" id="PS51021"/>
    </source>
</evidence>
<evidence type="ECO:0000256" key="2">
    <source>
        <dbReference type="ARBA" id="ARBA00022443"/>
    </source>
</evidence>
<dbReference type="InterPro" id="IPR036028">
    <property type="entry name" value="SH3-like_dom_sf"/>
</dbReference>
<evidence type="ECO:0000256" key="5">
    <source>
        <dbReference type="PROSITE-ProRule" id="PRU00192"/>
    </source>
</evidence>
<evidence type="ECO:0000313" key="11">
    <source>
        <dbReference type="Proteomes" id="UP000053477"/>
    </source>
</evidence>
<dbReference type="Pfam" id="PF00018">
    <property type="entry name" value="SH3_1"/>
    <property type="match status" value="1"/>
</dbReference>
<dbReference type="InterPro" id="IPR004148">
    <property type="entry name" value="BAR_dom"/>
</dbReference>
<dbReference type="GO" id="GO:0097320">
    <property type="term" value="P:plasma membrane tubulation"/>
    <property type="evidence" value="ECO:0007669"/>
    <property type="project" value="TreeGrafter"/>
</dbReference>
<feature type="domain" description="BAR" evidence="9">
    <location>
        <begin position="14"/>
        <end position="243"/>
    </location>
</feature>
<evidence type="ECO:0000259" key="8">
    <source>
        <dbReference type="PROSITE" id="PS50002"/>
    </source>
</evidence>
<feature type="region of interest" description="Disordered" evidence="7">
    <location>
        <begin position="516"/>
        <end position="549"/>
    </location>
</feature>
<feature type="compositionally biased region" description="Low complexity" evidence="7">
    <location>
        <begin position="614"/>
        <end position="628"/>
    </location>
</feature>
<dbReference type="CDD" id="cd00174">
    <property type="entry name" value="SH3"/>
    <property type="match status" value="1"/>
</dbReference>
<dbReference type="PANTHER" id="PTHR47174">
    <property type="entry name" value="BRIDGING INTEGRATOR 3"/>
    <property type="match status" value="1"/>
</dbReference>
<evidence type="ECO:0000256" key="3">
    <source>
        <dbReference type="ARBA" id="ARBA00022490"/>
    </source>
</evidence>
<dbReference type="Proteomes" id="UP000053477">
    <property type="component" value="Unassembled WGS sequence"/>
</dbReference>
<reference evidence="10 11" key="1">
    <citation type="submission" date="2015-04" db="EMBL/GenBank/DDBJ databases">
        <title>Complete genome sequence of Schizopora paradoxa KUC8140, a cosmopolitan wood degrader in East Asia.</title>
        <authorList>
            <consortium name="DOE Joint Genome Institute"/>
            <person name="Min B."/>
            <person name="Park H."/>
            <person name="Jang Y."/>
            <person name="Kim J.-J."/>
            <person name="Kim K.H."/>
            <person name="Pangilinan J."/>
            <person name="Lipzen A."/>
            <person name="Riley R."/>
            <person name="Grigoriev I.V."/>
            <person name="Spatafora J.W."/>
            <person name="Choi I.-G."/>
        </authorList>
    </citation>
    <scope>NUCLEOTIDE SEQUENCE [LARGE SCALE GENOMIC DNA]</scope>
    <source>
        <strain evidence="10 11">KUC8140</strain>
    </source>
</reference>
<protein>
    <submittedName>
        <fullName evidence="10">BAR-domain-containing protein</fullName>
    </submittedName>
</protein>
<dbReference type="GO" id="GO:0006897">
    <property type="term" value="P:endocytosis"/>
    <property type="evidence" value="ECO:0007669"/>
    <property type="project" value="InterPro"/>
</dbReference>
<dbReference type="FunFam" id="2.30.30.40:FF:000072">
    <property type="entry name" value="Unconventional Myosin IB"/>
    <property type="match status" value="1"/>
</dbReference>
<proteinExistence type="predicted"/>
<evidence type="ECO:0000256" key="6">
    <source>
        <dbReference type="SAM" id="Coils"/>
    </source>
</evidence>
<dbReference type="GO" id="GO:0031097">
    <property type="term" value="C:medial cortex"/>
    <property type="evidence" value="ECO:0007669"/>
    <property type="project" value="TreeGrafter"/>
</dbReference>
<feature type="compositionally biased region" description="Basic and acidic residues" evidence="7">
    <location>
        <begin position="290"/>
        <end position="303"/>
    </location>
</feature>
<gene>
    <name evidence="10" type="ORF">SCHPADRAFT_993371</name>
</gene>